<feature type="transmembrane region" description="Helical" evidence="1">
    <location>
        <begin position="100"/>
        <end position="118"/>
    </location>
</feature>
<protein>
    <submittedName>
        <fullName evidence="2">Uncharacterized protein</fullName>
    </submittedName>
</protein>
<evidence type="ECO:0000256" key="1">
    <source>
        <dbReference type="SAM" id="Phobius"/>
    </source>
</evidence>
<keyword evidence="1" id="KW-1133">Transmembrane helix</keyword>
<dbReference type="Pfam" id="PF19911">
    <property type="entry name" value="DUF6384"/>
    <property type="match status" value="1"/>
</dbReference>
<accession>A0A2R4MI36</accession>
<dbReference type="EMBL" id="CP021330">
    <property type="protein sequence ID" value="AVX05640.1"/>
    <property type="molecule type" value="Genomic_DNA"/>
</dbReference>
<organism evidence="2 3">
    <name type="scientific">Maritalea myrionectae</name>
    <dbReference type="NCBI Taxonomy" id="454601"/>
    <lineage>
        <taxon>Bacteria</taxon>
        <taxon>Pseudomonadati</taxon>
        <taxon>Pseudomonadota</taxon>
        <taxon>Alphaproteobacteria</taxon>
        <taxon>Hyphomicrobiales</taxon>
        <taxon>Devosiaceae</taxon>
        <taxon>Maritalea</taxon>
    </lineage>
</organism>
<keyword evidence="3" id="KW-1185">Reference proteome</keyword>
<keyword evidence="1" id="KW-0472">Membrane</keyword>
<keyword evidence="1" id="KW-0812">Transmembrane</keyword>
<evidence type="ECO:0000313" key="2">
    <source>
        <dbReference type="EMBL" id="AVX05640.1"/>
    </source>
</evidence>
<evidence type="ECO:0000313" key="3">
    <source>
        <dbReference type="Proteomes" id="UP000258927"/>
    </source>
</evidence>
<sequence length="309" mass="34364">MSKDKSLPLDDVMMAMDVVDTLRHRNDLVTRELNEENRASSLVDRLREVYHQQGIDVPDHILQEGVNALKESRFNYDPPTGGFSYRLARAYVSRDRWGKWVLGLGLALGIGLSGYFLVYQPMQASQMAATQAYLNQELPEQFDQLVTQIEATAKVETANAQAAELAERGKLAASVGDQVAAEKFLGDLNGLLSTLQSEYRVQIVNREGADTGVWTYPDVNQDARNYYVIVEAIGPDGNALPQSITNEETGIAETVEQWGVRVSEVQFDAVRDDKLDDGIIQNNIMGLKEFGYLNVDYTQPVLGGAITKW</sequence>
<proteinExistence type="predicted"/>
<dbReference type="RefSeq" id="WP_027833979.1">
    <property type="nucleotide sequence ID" value="NZ_CP021330.1"/>
</dbReference>
<gene>
    <name evidence="2" type="ORF">MXMO3_03134</name>
</gene>
<dbReference type="KEGG" id="mmyr:MXMO3_03134"/>
<dbReference type="STRING" id="1122213.GCA_000423365_00827"/>
<reference evidence="2 3" key="1">
    <citation type="submission" date="2017-05" db="EMBL/GenBank/DDBJ databases">
        <title>Genome Analysis of Maritalea myrionectae HL2708#5.</title>
        <authorList>
            <consortium name="Cotde Inc.-PKNU"/>
            <person name="Jang D."/>
            <person name="Oh H.-M."/>
        </authorList>
    </citation>
    <scope>NUCLEOTIDE SEQUENCE [LARGE SCALE GENOMIC DNA]</scope>
    <source>
        <strain evidence="2 3">HL2708#5</strain>
    </source>
</reference>
<dbReference type="AlphaFoldDB" id="A0A2R4MI36"/>
<name>A0A2R4MI36_9HYPH</name>
<dbReference type="InterPro" id="IPR045964">
    <property type="entry name" value="DUF6384"/>
</dbReference>
<dbReference type="Proteomes" id="UP000258927">
    <property type="component" value="Chromosome"/>
</dbReference>